<evidence type="ECO:0000256" key="8">
    <source>
        <dbReference type="ARBA" id="ARBA00023242"/>
    </source>
</evidence>
<evidence type="ECO:0000256" key="5">
    <source>
        <dbReference type="ARBA" id="ARBA00022833"/>
    </source>
</evidence>
<evidence type="ECO:0000256" key="7">
    <source>
        <dbReference type="ARBA" id="ARBA00023038"/>
    </source>
</evidence>
<gene>
    <name evidence="14" type="ORF">CJN711_LOCUS35513</name>
    <name evidence="16" type="ORF">GIL414_LOCUS6054</name>
    <name evidence="13" type="ORF">KQP761_LOCUS8343</name>
    <name evidence="15" type="ORF">XDN619_LOCUS23080</name>
</gene>
<dbReference type="InterPro" id="IPR001781">
    <property type="entry name" value="Znf_LIM"/>
</dbReference>
<dbReference type="GO" id="GO:0030036">
    <property type="term" value="P:actin cytoskeleton organization"/>
    <property type="evidence" value="ECO:0007669"/>
    <property type="project" value="TreeGrafter"/>
</dbReference>
<dbReference type="GO" id="GO:0046872">
    <property type="term" value="F:metal ion binding"/>
    <property type="evidence" value="ECO:0007669"/>
    <property type="project" value="UniProtKB-KW"/>
</dbReference>
<dbReference type="Proteomes" id="UP000681720">
    <property type="component" value="Unassembled WGS sequence"/>
</dbReference>
<dbReference type="PANTHER" id="PTHR24215:SF35">
    <property type="entry name" value="MUSCLE LIM PROTEIN MLP84B"/>
    <property type="match status" value="1"/>
</dbReference>
<evidence type="ECO:0000256" key="3">
    <source>
        <dbReference type="ARBA" id="ARBA00022723"/>
    </source>
</evidence>
<dbReference type="AlphaFoldDB" id="A0A815J910"/>
<dbReference type="Gene3D" id="2.10.110.10">
    <property type="entry name" value="Cysteine Rich Protein"/>
    <property type="match status" value="1"/>
</dbReference>
<dbReference type="PROSITE" id="PS00478">
    <property type="entry name" value="LIM_DOMAIN_1"/>
    <property type="match status" value="1"/>
</dbReference>
<keyword evidence="5 11" id="KW-0862">Zinc</keyword>
<dbReference type="Proteomes" id="UP000663887">
    <property type="component" value="Unassembled WGS sequence"/>
</dbReference>
<keyword evidence="2" id="KW-0488">Methylation</keyword>
<keyword evidence="3 11" id="KW-0479">Metal-binding</keyword>
<dbReference type="EMBL" id="CAJOBJ010001681">
    <property type="protein sequence ID" value="CAF3891145.1"/>
    <property type="molecule type" value="Genomic_DNA"/>
</dbReference>
<evidence type="ECO:0000256" key="6">
    <source>
        <dbReference type="ARBA" id="ARBA00022990"/>
    </source>
</evidence>
<sequence>MSSDNSSNILGRLAVQCPLTEQATGNTRSNDKKTPGQGIMSNLVSPTQPTLPINHQLPSSNLTMSQTKNKLCPRCGKPVYFAEEIKAVGQSFHKLCYRCTSCKKSINGASFSEHDGNLYDNNCYQRLFGPKGVGYGIGAGTLSTGT</sequence>
<name>A0A815J910_9BILA</name>
<feature type="domain" description="LIM zinc-binding" evidence="12">
    <location>
        <begin position="70"/>
        <end position="130"/>
    </location>
</feature>
<keyword evidence="6" id="KW-0007">Acetylation</keyword>
<dbReference type="GO" id="GO:0005737">
    <property type="term" value="C:cytoplasm"/>
    <property type="evidence" value="ECO:0007669"/>
    <property type="project" value="TreeGrafter"/>
</dbReference>
<comment type="function">
    <text evidence="9">Seems to have a role in zinc absorption and may function as an intracellular zinc transport protein.</text>
</comment>
<dbReference type="Pfam" id="PF00412">
    <property type="entry name" value="LIM"/>
    <property type="match status" value="1"/>
</dbReference>
<organism evidence="13 17">
    <name type="scientific">Rotaria magnacalcarata</name>
    <dbReference type="NCBI Taxonomy" id="392030"/>
    <lineage>
        <taxon>Eukaryota</taxon>
        <taxon>Metazoa</taxon>
        <taxon>Spiralia</taxon>
        <taxon>Gnathifera</taxon>
        <taxon>Rotifera</taxon>
        <taxon>Eurotatoria</taxon>
        <taxon>Bdelloidea</taxon>
        <taxon>Philodinida</taxon>
        <taxon>Philodinidae</taxon>
        <taxon>Rotaria</taxon>
    </lineage>
</organism>
<dbReference type="Proteomes" id="UP000663834">
    <property type="component" value="Unassembled WGS sequence"/>
</dbReference>
<evidence type="ECO:0000256" key="1">
    <source>
        <dbReference type="ARBA" id="ARBA00004123"/>
    </source>
</evidence>
<evidence type="ECO:0000256" key="10">
    <source>
        <dbReference type="ARBA" id="ARBA00072537"/>
    </source>
</evidence>
<dbReference type="EMBL" id="CAJNOV010017211">
    <property type="protein sequence ID" value="CAF1603423.1"/>
    <property type="molecule type" value="Genomic_DNA"/>
</dbReference>
<dbReference type="SUPFAM" id="SSF57716">
    <property type="entry name" value="Glucocorticoid receptor-like (DNA-binding domain)"/>
    <property type="match status" value="2"/>
</dbReference>
<dbReference type="GO" id="GO:0005634">
    <property type="term" value="C:nucleus"/>
    <property type="evidence" value="ECO:0007669"/>
    <property type="project" value="UniProtKB-SubCell"/>
</dbReference>
<dbReference type="Proteomes" id="UP000663855">
    <property type="component" value="Unassembled WGS sequence"/>
</dbReference>
<evidence type="ECO:0000313" key="17">
    <source>
        <dbReference type="Proteomes" id="UP000663834"/>
    </source>
</evidence>
<evidence type="ECO:0000313" key="13">
    <source>
        <dbReference type="EMBL" id="CAF1373580.1"/>
    </source>
</evidence>
<evidence type="ECO:0000256" key="9">
    <source>
        <dbReference type="ARBA" id="ARBA00055254"/>
    </source>
</evidence>
<dbReference type="PANTHER" id="PTHR24215">
    <property type="entry name" value="RHO-GTPASE-ACTIVATING PROTEIN LRG1"/>
    <property type="match status" value="1"/>
</dbReference>
<dbReference type="SMART" id="SM00132">
    <property type="entry name" value="LIM"/>
    <property type="match status" value="1"/>
</dbReference>
<protein>
    <recommendedName>
        <fullName evidence="10">Cysteine-rich protein 1</fullName>
    </recommendedName>
</protein>
<evidence type="ECO:0000313" key="14">
    <source>
        <dbReference type="EMBL" id="CAF1603423.1"/>
    </source>
</evidence>
<evidence type="ECO:0000256" key="4">
    <source>
        <dbReference type="ARBA" id="ARBA00022737"/>
    </source>
</evidence>
<evidence type="ECO:0000256" key="2">
    <source>
        <dbReference type="ARBA" id="ARBA00022481"/>
    </source>
</evidence>
<dbReference type="CDD" id="cd09401">
    <property type="entry name" value="LIM_TLP_like"/>
    <property type="match status" value="1"/>
</dbReference>
<evidence type="ECO:0000313" key="15">
    <source>
        <dbReference type="EMBL" id="CAF2122677.1"/>
    </source>
</evidence>
<reference evidence="13" key="1">
    <citation type="submission" date="2021-02" db="EMBL/GenBank/DDBJ databases">
        <authorList>
            <person name="Nowell W R."/>
        </authorList>
    </citation>
    <scope>NUCLEOTIDE SEQUENCE</scope>
</reference>
<accession>A0A815J910</accession>
<dbReference type="PROSITE" id="PS50023">
    <property type="entry name" value="LIM_DOMAIN_2"/>
    <property type="match status" value="1"/>
</dbReference>
<proteinExistence type="predicted"/>
<dbReference type="OrthoDB" id="25654at2759"/>
<evidence type="ECO:0000256" key="11">
    <source>
        <dbReference type="PROSITE-ProRule" id="PRU00125"/>
    </source>
</evidence>
<evidence type="ECO:0000313" key="16">
    <source>
        <dbReference type="EMBL" id="CAF3891145.1"/>
    </source>
</evidence>
<dbReference type="FunFam" id="2.10.110.10:FF:000054">
    <property type="entry name" value="Cysteine-rich protein 1"/>
    <property type="match status" value="1"/>
</dbReference>
<comment type="caution">
    <text evidence="13">The sequence shown here is derived from an EMBL/GenBank/DDBJ whole genome shotgun (WGS) entry which is preliminary data.</text>
</comment>
<comment type="subcellular location">
    <subcellularLocation>
        <location evidence="1">Nucleus</location>
    </subcellularLocation>
</comment>
<keyword evidence="8" id="KW-0539">Nucleus</keyword>
<dbReference type="EMBL" id="CAJNOW010003210">
    <property type="protein sequence ID" value="CAF1373580.1"/>
    <property type="molecule type" value="Genomic_DNA"/>
</dbReference>
<evidence type="ECO:0000259" key="12">
    <source>
        <dbReference type="PROSITE" id="PS50023"/>
    </source>
</evidence>
<keyword evidence="7 11" id="KW-0440">LIM domain</keyword>
<keyword evidence="4" id="KW-0677">Repeat</keyword>
<dbReference type="EMBL" id="CAJNRG010010410">
    <property type="protein sequence ID" value="CAF2122677.1"/>
    <property type="molecule type" value="Genomic_DNA"/>
</dbReference>